<comment type="catalytic activity">
    <reaction evidence="5">
        <text>guanosine(9) in tRNA + S-adenosyl-L-methionine = N(1)-methylguanosine(9) in tRNA + S-adenosyl-L-homocysteine + H(+)</text>
        <dbReference type="Rhea" id="RHEA:43156"/>
        <dbReference type="Rhea" id="RHEA-COMP:10367"/>
        <dbReference type="Rhea" id="RHEA-COMP:10368"/>
        <dbReference type="ChEBI" id="CHEBI:15378"/>
        <dbReference type="ChEBI" id="CHEBI:57856"/>
        <dbReference type="ChEBI" id="CHEBI:59789"/>
        <dbReference type="ChEBI" id="CHEBI:73542"/>
        <dbReference type="ChEBI" id="CHEBI:74269"/>
        <dbReference type="EC" id="2.1.1.221"/>
    </reaction>
</comment>
<feature type="compositionally biased region" description="Polar residues" evidence="6">
    <location>
        <begin position="361"/>
        <end position="377"/>
    </location>
</feature>
<keyword evidence="3" id="KW-0808">Transferase</keyword>
<dbReference type="AlphaFoldDB" id="A0A7R8ZN47"/>
<feature type="compositionally biased region" description="Basic and acidic residues" evidence="6">
    <location>
        <begin position="44"/>
        <end position="74"/>
    </location>
</feature>
<feature type="region of interest" description="Disordered" evidence="6">
    <location>
        <begin position="338"/>
        <end position="428"/>
    </location>
</feature>
<dbReference type="PROSITE" id="PS51675">
    <property type="entry name" value="SAM_MT_TRM10"/>
    <property type="match status" value="1"/>
</dbReference>
<dbReference type="InterPro" id="IPR038459">
    <property type="entry name" value="MT_TRM10-typ_sf"/>
</dbReference>
<gene>
    <name evidence="8" type="ORF">CTOB1V02_LOCUS4047</name>
</gene>
<dbReference type="PANTHER" id="PTHR13563:SF13">
    <property type="entry name" value="TRNA METHYLTRANSFERASE 10 HOMOLOG A"/>
    <property type="match status" value="1"/>
</dbReference>
<evidence type="ECO:0000313" key="8">
    <source>
        <dbReference type="EMBL" id="CAD7226122.1"/>
    </source>
</evidence>
<dbReference type="Gene3D" id="3.40.1280.30">
    <property type="match status" value="1"/>
</dbReference>
<dbReference type="GO" id="GO:0052905">
    <property type="term" value="F:tRNA (guanosine(9)-N1)-methyltransferase activity"/>
    <property type="evidence" value="ECO:0007669"/>
    <property type="project" value="UniProtKB-EC"/>
</dbReference>
<dbReference type="GO" id="GO:0002939">
    <property type="term" value="P:tRNA N1-guanine methylation"/>
    <property type="evidence" value="ECO:0007669"/>
    <property type="project" value="TreeGrafter"/>
</dbReference>
<feature type="compositionally biased region" description="Polar residues" evidence="6">
    <location>
        <begin position="296"/>
        <end position="310"/>
    </location>
</feature>
<dbReference type="EMBL" id="OB660752">
    <property type="protein sequence ID" value="CAD7226122.1"/>
    <property type="molecule type" value="Genomic_DNA"/>
</dbReference>
<evidence type="ECO:0000256" key="4">
    <source>
        <dbReference type="ARBA" id="ARBA00022691"/>
    </source>
</evidence>
<name>A0A7R8ZN47_9CRUS</name>
<evidence type="ECO:0000256" key="1">
    <source>
        <dbReference type="ARBA" id="ARBA00012797"/>
    </source>
</evidence>
<dbReference type="GO" id="GO:0005654">
    <property type="term" value="C:nucleoplasm"/>
    <property type="evidence" value="ECO:0007669"/>
    <property type="project" value="TreeGrafter"/>
</dbReference>
<keyword evidence="2" id="KW-0489">Methyltransferase</keyword>
<evidence type="ECO:0000256" key="2">
    <source>
        <dbReference type="ARBA" id="ARBA00022603"/>
    </source>
</evidence>
<evidence type="ECO:0000256" key="5">
    <source>
        <dbReference type="ARBA" id="ARBA00048434"/>
    </source>
</evidence>
<feature type="compositionally biased region" description="Polar residues" evidence="6">
    <location>
        <begin position="392"/>
        <end position="401"/>
    </location>
</feature>
<dbReference type="EC" id="2.1.1.221" evidence="1"/>
<keyword evidence="4" id="KW-0949">S-adenosyl-L-methionine</keyword>
<accession>A0A7R8ZN47</accession>
<organism evidence="8">
    <name type="scientific">Cyprideis torosa</name>
    <dbReference type="NCBI Taxonomy" id="163714"/>
    <lineage>
        <taxon>Eukaryota</taxon>
        <taxon>Metazoa</taxon>
        <taxon>Ecdysozoa</taxon>
        <taxon>Arthropoda</taxon>
        <taxon>Crustacea</taxon>
        <taxon>Oligostraca</taxon>
        <taxon>Ostracoda</taxon>
        <taxon>Podocopa</taxon>
        <taxon>Podocopida</taxon>
        <taxon>Cytherocopina</taxon>
        <taxon>Cytheroidea</taxon>
        <taxon>Cytherideidae</taxon>
        <taxon>Cyprideis</taxon>
    </lineage>
</organism>
<dbReference type="PANTHER" id="PTHR13563">
    <property type="entry name" value="TRNA (GUANINE-9-) METHYLTRANSFERASE"/>
    <property type="match status" value="1"/>
</dbReference>
<dbReference type="InterPro" id="IPR007356">
    <property type="entry name" value="tRNA_m1G_MeTrfase_euk"/>
</dbReference>
<dbReference type="InterPro" id="IPR028564">
    <property type="entry name" value="MT_TRM10-typ"/>
</dbReference>
<protein>
    <recommendedName>
        <fullName evidence="1">tRNA (guanine(9)-N(1))-methyltransferase</fullName>
        <ecNumber evidence="1">2.1.1.221</ecNumber>
    </recommendedName>
</protein>
<feature type="domain" description="SAM-dependent MTase TRM10-type" evidence="7">
    <location>
        <begin position="81"/>
        <end position="288"/>
    </location>
</feature>
<feature type="compositionally biased region" description="Basic and acidic residues" evidence="6">
    <location>
        <begin position="10"/>
        <end position="26"/>
    </location>
</feature>
<dbReference type="OrthoDB" id="278300at2759"/>
<dbReference type="GO" id="GO:0000049">
    <property type="term" value="F:tRNA binding"/>
    <property type="evidence" value="ECO:0007669"/>
    <property type="project" value="TreeGrafter"/>
</dbReference>
<evidence type="ECO:0000256" key="3">
    <source>
        <dbReference type="ARBA" id="ARBA00022679"/>
    </source>
</evidence>
<feature type="region of interest" description="Disordered" evidence="6">
    <location>
        <begin position="289"/>
        <end position="310"/>
    </location>
</feature>
<feature type="region of interest" description="Disordered" evidence="6">
    <location>
        <begin position="1"/>
        <end position="90"/>
    </location>
</feature>
<proteinExistence type="predicted"/>
<evidence type="ECO:0000256" key="6">
    <source>
        <dbReference type="SAM" id="MobiDB-lite"/>
    </source>
</evidence>
<evidence type="ECO:0000259" key="7">
    <source>
        <dbReference type="PROSITE" id="PS51675"/>
    </source>
</evidence>
<sequence>MESEQLLQEEGTKEAIEDDEEKKRIQCDVQKNGSLSKRQLKRKTKEERFRREVLPVKRQKEKEQRKAKREELRSRGQLRPPAKKTSMAESKNRTSVVIDLGFDELMGDKDIRKLVKQVHRCYSLNRRSPVPFQLFLTSIGGQALNRLSINQGYQNWDMHIHKEPYEEVFVAKKQQIVYLSSEAEEDIRELHPDEIYVIGGLVDHNQHKGLTHRLATEKGIRTAKLPISQFLDLKTRHVLTVCQGGELRNFILIAPTLHIIVGMKDMYVNVLFSVFHILLLFAEEQLRSDCPPPSQPSKASPDSRQSFSSDLQGVTTSCADNISLPSCSSDPPCTSYSQKLSGGAPVESGATSLPLEPSDKAATSTPLLPENITSSDPIASERLPVMERHSSKTLSTGSEIISTLEPEPSGNFSDVTSAEGDVPSVSTFTPNQAWRKAFLTAIPPRKGAVPRTNDSDTDQ</sequence>
<reference evidence="8" key="1">
    <citation type="submission" date="2020-11" db="EMBL/GenBank/DDBJ databases">
        <authorList>
            <person name="Tran Van P."/>
        </authorList>
    </citation>
    <scope>NUCLEOTIDE SEQUENCE</scope>
</reference>